<dbReference type="Proteomes" id="UP000292939">
    <property type="component" value="Chromosome"/>
</dbReference>
<evidence type="ECO:0000256" key="6">
    <source>
        <dbReference type="ARBA" id="ARBA00022679"/>
    </source>
</evidence>
<evidence type="ECO:0000256" key="10">
    <source>
        <dbReference type="ARBA" id="ARBA00022777"/>
    </source>
</evidence>
<dbReference type="PRINTS" id="PR00344">
    <property type="entry name" value="BCTRLSENSOR"/>
</dbReference>
<dbReference type="InterPro" id="IPR003594">
    <property type="entry name" value="HATPase_dom"/>
</dbReference>
<dbReference type="CDD" id="cd16922">
    <property type="entry name" value="HATPase_EvgS-ArcB-TorS-like"/>
    <property type="match status" value="1"/>
</dbReference>
<feature type="domain" description="Histidine kinase" evidence="22">
    <location>
        <begin position="546"/>
        <end position="773"/>
    </location>
</feature>
<evidence type="ECO:0000256" key="11">
    <source>
        <dbReference type="ARBA" id="ARBA00022840"/>
    </source>
</evidence>
<keyword evidence="11" id="KW-0067">ATP-binding</keyword>
<dbReference type="KEGG" id="hgr:DW355_03450"/>
<evidence type="ECO:0000256" key="4">
    <source>
        <dbReference type="ARBA" id="ARBA00022475"/>
    </source>
</evidence>
<dbReference type="InterPro" id="IPR000014">
    <property type="entry name" value="PAS"/>
</dbReference>
<evidence type="ECO:0000256" key="2">
    <source>
        <dbReference type="ARBA" id="ARBA00004651"/>
    </source>
</evidence>
<evidence type="ECO:0000256" key="14">
    <source>
        <dbReference type="ARBA" id="ARBA00023026"/>
    </source>
</evidence>
<comment type="subcellular location">
    <subcellularLocation>
        <location evidence="2">Cell membrane</location>
        <topology evidence="2">Multi-pass membrane protein</topology>
    </subcellularLocation>
</comment>
<name>A0A4V1A1W4_9BURK</name>
<evidence type="ECO:0000259" key="25">
    <source>
        <dbReference type="PROSITE" id="PS50113"/>
    </source>
</evidence>
<dbReference type="GO" id="GO:0005886">
    <property type="term" value="C:plasma membrane"/>
    <property type="evidence" value="ECO:0007669"/>
    <property type="project" value="UniProtKB-SubCell"/>
</dbReference>
<feature type="domain" description="PAC" evidence="25">
    <location>
        <begin position="111"/>
        <end position="164"/>
    </location>
</feature>
<reference evidence="26 27" key="1">
    <citation type="submission" date="2018-07" db="EMBL/GenBank/DDBJ databases">
        <title>Exploring interactions and the metabolic potential of the ultra-small soil bacteria Hylemonella gracilis.</title>
        <authorList>
            <person name="Tyc O."/>
            <person name="Kulkarni P."/>
            <person name="Gawehns F."/>
            <person name="Hundscheid M."/>
            <person name="Zweers H."/>
            <person name="Garbeva P."/>
        </authorList>
    </citation>
    <scope>NUCLEOTIDE SEQUENCE [LARGE SCALE GENOMIC DNA]</scope>
    <source>
        <strain evidence="26 27">NS1</strain>
    </source>
</reference>
<evidence type="ECO:0000256" key="13">
    <source>
        <dbReference type="ARBA" id="ARBA00023012"/>
    </source>
</evidence>
<dbReference type="Pfam" id="PF02518">
    <property type="entry name" value="HATPase_c"/>
    <property type="match status" value="1"/>
</dbReference>
<dbReference type="SMART" id="SM00387">
    <property type="entry name" value="HATPase_c"/>
    <property type="match status" value="1"/>
</dbReference>
<dbReference type="InterPro" id="IPR001610">
    <property type="entry name" value="PAC"/>
</dbReference>
<dbReference type="Pfam" id="PF00512">
    <property type="entry name" value="HisKA"/>
    <property type="match status" value="1"/>
</dbReference>
<keyword evidence="14" id="KW-0843">Virulence</keyword>
<keyword evidence="7 21" id="KW-0812">Transmembrane</keyword>
<evidence type="ECO:0000256" key="17">
    <source>
        <dbReference type="ARBA" id="ARBA00064003"/>
    </source>
</evidence>
<keyword evidence="4" id="KW-1003">Cell membrane</keyword>
<evidence type="ECO:0000256" key="21">
    <source>
        <dbReference type="SAM" id="Phobius"/>
    </source>
</evidence>
<dbReference type="Pfam" id="PF08448">
    <property type="entry name" value="PAS_4"/>
    <property type="match status" value="1"/>
</dbReference>
<dbReference type="InterPro" id="IPR013656">
    <property type="entry name" value="PAS_4"/>
</dbReference>
<evidence type="ECO:0000256" key="16">
    <source>
        <dbReference type="ARBA" id="ARBA00058004"/>
    </source>
</evidence>
<evidence type="ECO:0000313" key="27">
    <source>
        <dbReference type="Proteomes" id="UP000292939"/>
    </source>
</evidence>
<dbReference type="PROSITE" id="PS50112">
    <property type="entry name" value="PAS"/>
    <property type="match status" value="2"/>
</dbReference>
<evidence type="ECO:0000313" key="26">
    <source>
        <dbReference type="EMBL" id="QBK03959.1"/>
    </source>
</evidence>
<dbReference type="OrthoDB" id="5519028at2"/>
<feature type="transmembrane region" description="Helical" evidence="21">
    <location>
        <begin position="6"/>
        <end position="28"/>
    </location>
</feature>
<dbReference type="PROSITE" id="PS50113">
    <property type="entry name" value="PAC"/>
    <property type="match status" value="3"/>
</dbReference>
<evidence type="ECO:0000259" key="24">
    <source>
        <dbReference type="PROSITE" id="PS50112"/>
    </source>
</evidence>
<dbReference type="SMART" id="SM00448">
    <property type="entry name" value="REC"/>
    <property type="match status" value="1"/>
</dbReference>
<dbReference type="SUPFAM" id="SSF55874">
    <property type="entry name" value="ATPase domain of HSP90 chaperone/DNA topoisomerase II/histidine kinase"/>
    <property type="match status" value="1"/>
</dbReference>
<dbReference type="InterPro" id="IPR004358">
    <property type="entry name" value="Sig_transdc_His_kin-like_C"/>
</dbReference>
<dbReference type="Pfam" id="PF12860">
    <property type="entry name" value="PAS_7"/>
    <property type="match status" value="1"/>
</dbReference>
<dbReference type="InterPro" id="IPR036097">
    <property type="entry name" value="HisK_dim/P_sf"/>
</dbReference>
<evidence type="ECO:0000256" key="5">
    <source>
        <dbReference type="ARBA" id="ARBA00022553"/>
    </source>
</evidence>
<feature type="domain" description="PAC" evidence="25">
    <location>
        <begin position="240"/>
        <end position="292"/>
    </location>
</feature>
<dbReference type="SUPFAM" id="SSF55785">
    <property type="entry name" value="PYP-like sensor domain (PAS domain)"/>
    <property type="match status" value="4"/>
</dbReference>
<dbReference type="InterPro" id="IPR035965">
    <property type="entry name" value="PAS-like_dom_sf"/>
</dbReference>
<sequence>MESTAWTWFLAVCAQGALLGLVGLIWMARRRDRPDERMVRTICMGRLKQDAICLSDTGGRIIRANHAYANLTGFGMTELQRMTVAELLQARIKEGPGREALGEALAAGLELRTRLQFQRRQGDWRWMVVELHPLHDPAGRRITGVMIVQIDIEETWREQRRTQQILREHESFRSIVDQHAIISETDLQGRILRFNDRFMEISGYRQDELLGLDHRLLNSGHHSPTFWRTMWSTINGGLIWRGEICNRTKDGSLYWVDSVIAPLLGHDGLPERYVSVRTDITALKNHEVLLRRTGKIAGVGGWYGHVGSDLLHFSEEARSILQLESAQMHVEEVMRRLSSEEAEELRANVNSLIEGRIHSFTQALKLTQADGQELWLRLIGEVELHDGKPYQLLGAVQDVTRYVLARLRIQAGERLLRSAFEALGEAFAVFDKHERLLLYNEKYREILGNRREDIVAGMSFNEIETLLRKAGIYRDGQAQVQELTGMMKQTDFRCRVQLNDGRWVKYIAHTTVDARHVLFRIDVTDMQEALQAAEAAALSKSQFLANMSHEIRTPMNAVIGLLQVLKQTTLDAEQDDLLGKIDGAARTLLGILNDILDYSKIEAGKMPLDIQPFDLDQMFTDLSPILSGAMGDKELDLIYDIDPGIPRMLMGDLLRLKQVLINLGGNAIKFTQQGQVVLRVQMLRLDERGALLEFAVQDSGIGISAGQIEHVFSGFSQAEASISRRYGGTGLGLAISQRLVGVMVNACGEGRSLTVESEQEKGSRFSFQLLLPVVANAEEKQEGFGERRATRAWLLAPPSSACEALARMLTGMGWQVRMFDDGEHLYQELWLVHQQNAPEVLLVDLAASGAGVFAKKSGMGGVVDVGGAEILTIGSRPLQGDGALLCKPLTAGMVQRALARKRAPAVPQVPTPTVAARRLSGLRLLLVEDNLINQEVALRMLGREGAEVSVAENGDMALKALQASPDGYDLVLMDMQMPVMDGLQATRTIRQHGAQATISGAGVPGQARWRDLPIIAMTANAMRSDRQACLDAGMNDHIGKPFEQEQLIQTVLRHARREDDAMPAAPFRPPPFGVAQVPAPDLPAGPAWEDLPLLDAQAALAGLGGDAVFYTRLLREFAIHGTVLCERMSAAASTVSVSDAAHQLKSTARTLGALRLGGLAERVEQLARRVQGADAEETQALIPLLVADRAVLPEIWGQTLRVQEEWLVRHEMTVHQETEPPRAWGAMLDELAECLRTNDMKALDLVEGLVARFSVATGEPQGESEAHTQMAELQEAMSVFDTGRALTVVQALRKVNLKTKSTFRRKKAAPGGKKVPG</sequence>
<dbReference type="PROSITE" id="PS50109">
    <property type="entry name" value="HIS_KIN"/>
    <property type="match status" value="1"/>
</dbReference>
<evidence type="ECO:0000256" key="3">
    <source>
        <dbReference type="ARBA" id="ARBA00012438"/>
    </source>
</evidence>
<evidence type="ECO:0000256" key="1">
    <source>
        <dbReference type="ARBA" id="ARBA00000085"/>
    </source>
</evidence>
<dbReference type="Gene3D" id="1.10.287.130">
    <property type="match status" value="1"/>
</dbReference>
<accession>A0A4V1A1W4</accession>
<dbReference type="InterPro" id="IPR005467">
    <property type="entry name" value="His_kinase_dom"/>
</dbReference>
<dbReference type="Pfam" id="PF08447">
    <property type="entry name" value="PAS_3"/>
    <property type="match status" value="1"/>
</dbReference>
<dbReference type="CDD" id="cd00082">
    <property type="entry name" value="HisKA"/>
    <property type="match status" value="1"/>
</dbReference>
<dbReference type="CDD" id="cd17546">
    <property type="entry name" value="REC_hyHK_CKI1_RcsC-like"/>
    <property type="match status" value="1"/>
</dbReference>
<protein>
    <recommendedName>
        <fullName evidence="18">Sensory/regulatory protein RpfC</fullName>
        <ecNumber evidence="3">2.7.13.3</ecNumber>
    </recommendedName>
    <alternativeName>
        <fullName evidence="19">Virulence sensor protein BvgS</fullName>
    </alternativeName>
</protein>
<dbReference type="InterPro" id="IPR003661">
    <property type="entry name" value="HisK_dim/P_dom"/>
</dbReference>
<keyword evidence="8" id="KW-0732">Signal</keyword>
<dbReference type="InterPro" id="IPR036641">
    <property type="entry name" value="HPT_dom_sf"/>
</dbReference>
<dbReference type="FunFam" id="1.10.287.130:FF:000002">
    <property type="entry name" value="Two-component osmosensing histidine kinase"/>
    <property type="match status" value="1"/>
</dbReference>
<keyword evidence="12 21" id="KW-1133">Transmembrane helix</keyword>
<dbReference type="SMART" id="SM00388">
    <property type="entry name" value="HisKA"/>
    <property type="match status" value="1"/>
</dbReference>
<evidence type="ECO:0000256" key="19">
    <source>
        <dbReference type="ARBA" id="ARBA00070152"/>
    </source>
</evidence>
<evidence type="ECO:0000256" key="12">
    <source>
        <dbReference type="ARBA" id="ARBA00022989"/>
    </source>
</evidence>
<dbReference type="RefSeq" id="WP_131277967.1">
    <property type="nucleotide sequence ID" value="NZ_CP031395.1"/>
</dbReference>
<feature type="domain" description="PAC" evidence="25">
    <location>
        <begin position="360"/>
        <end position="411"/>
    </location>
</feature>
<feature type="domain" description="PAS" evidence="24">
    <location>
        <begin position="168"/>
        <end position="211"/>
    </location>
</feature>
<dbReference type="SUPFAM" id="SSF47226">
    <property type="entry name" value="Histidine-containing phosphotransfer domain, HPT domain"/>
    <property type="match status" value="1"/>
</dbReference>
<dbReference type="InterPro" id="IPR008207">
    <property type="entry name" value="Sig_transdc_His_kin_Hpt_dom"/>
</dbReference>
<dbReference type="NCBIfam" id="TIGR00229">
    <property type="entry name" value="sensory_box"/>
    <property type="match status" value="2"/>
</dbReference>
<proteinExistence type="predicted"/>
<dbReference type="Gene3D" id="3.30.450.20">
    <property type="entry name" value="PAS domain"/>
    <property type="match status" value="4"/>
</dbReference>
<dbReference type="PANTHER" id="PTHR45339:SF1">
    <property type="entry name" value="HYBRID SIGNAL TRANSDUCTION HISTIDINE KINASE J"/>
    <property type="match status" value="1"/>
</dbReference>
<evidence type="ECO:0000259" key="23">
    <source>
        <dbReference type="PROSITE" id="PS50110"/>
    </source>
</evidence>
<dbReference type="FunFam" id="3.30.565.10:FF:000010">
    <property type="entry name" value="Sensor histidine kinase RcsC"/>
    <property type="match status" value="1"/>
</dbReference>
<dbReference type="SUPFAM" id="SSF47384">
    <property type="entry name" value="Homodimeric domain of signal transducing histidine kinase"/>
    <property type="match status" value="1"/>
</dbReference>
<comment type="function">
    <text evidence="16">Member of the two-component regulatory system BvgS/BvgA. Phosphorylates BvgA via a four-step phosphorelay in response to environmental signals.</text>
</comment>
<organism evidence="26 27">
    <name type="scientific">Hylemonella gracilis</name>
    <dbReference type="NCBI Taxonomy" id="80880"/>
    <lineage>
        <taxon>Bacteria</taxon>
        <taxon>Pseudomonadati</taxon>
        <taxon>Pseudomonadota</taxon>
        <taxon>Betaproteobacteria</taxon>
        <taxon>Burkholderiales</taxon>
        <taxon>Comamonadaceae</taxon>
        <taxon>Hylemonella</taxon>
    </lineage>
</organism>
<dbReference type="InterPro" id="IPR001789">
    <property type="entry name" value="Sig_transdc_resp-reg_receiver"/>
</dbReference>
<dbReference type="Gene3D" id="1.20.120.160">
    <property type="entry name" value="HPT domain"/>
    <property type="match status" value="1"/>
</dbReference>
<keyword evidence="5 20" id="KW-0597">Phosphoprotein</keyword>
<keyword evidence="10" id="KW-0418">Kinase</keyword>
<dbReference type="InterPro" id="IPR013655">
    <property type="entry name" value="PAS_fold_3"/>
</dbReference>
<evidence type="ECO:0000256" key="20">
    <source>
        <dbReference type="PROSITE-ProRule" id="PRU00169"/>
    </source>
</evidence>
<feature type="domain" description="Response regulatory" evidence="23">
    <location>
        <begin position="923"/>
        <end position="1055"/>
    </location>
</feature>
<dbReference type="PANTHER" id="PTHR45339">
    <property type="entry name" value="HYBRID SIGNAL TRANSDUCTION HISTIDINE KINASE J"/>
    <property type="match status" value="1"/>
</dbReference>
<keyword evidence="15 21" id="KW-0472">Membrane</keyword>
<evidence type="ECO:0000259" key="22">
    <source>
        <dbReference type="PROSITE" id="PS50109"/>
    </source>
</evidence>
<feature type="modified residue" description="4-aspartylphosphate" evidence="20">
    <location>
        <position position="974"/>
    </location>
</feature>
<dbReference type="Gene3D" id="3.30.565.10">
    <property type="entry name" value="Histidine kinase-like ATPase, C-terminal domain"/>
    <property type="match status" value="1"/>
</dbReference>
<gene>
    <name evidence="26" type="ORF">DW355_03450</name>
</gene>
<dbReference type="SMART" id="SM00091">
    <property type="entry name" value="PAS"/>
    <property type="match status" value="3"/>
</dbReference>
<evidence type="ECO:0000256" key="15">
    <source>
        <dbReference type="ARBA" id="ARBA00023136"/>
    </source>
</evidence>
<evidence type="ECO:0000256" key="9">
    <source>
        <dbReference type="ARBA" id="ARBA00022741"/>
    </source>
</evidence>
<comment type="catalytic activity">
    <reaction evidence="1">
        <text>ATP + protein L-histidine = ADP + protein N-phospho-L-histidine.</text>
        <dbReference type="EC" id="2.7.13.3"/>
    </reaction>
</comment>
<dbReference type="CDD" id="cd00130">
    <property type="entry name" value="PAS"/>
    <property type="match status" value="2"/>
</dbReference>
<evidence type="ECO:0000256" key="8">
    <source>
        <dbReference type="ARBA" id="ARBA00022729"/>
    </source>
</evidence>
<dbReference type="EC" id="2.7.13.3" evidence="3"/>
<dbReference type="SMART" id="SM00086">
    <property type="entry name" value="PAC"/>
    <property type="match status" value="3"/>
</dbReference>
<keyword evidence="9" id="KW-0547">Nucleotide-binding</keyword>
<dbReference type="PROSITE" id="PS50110">
    <property type="entry name" value="RESPONSE_REGULATORY"/>
    <property type="match status" value="1"/>
</dbReference>
<dbReference type="InterPro" id="IPR036890">
    <property type="entry name" value="HATPase_C_sf"/>
</dbReference>
<keyword evidence="6" id="KW-0808">Transferase</keyword>
<feature type="domain" description="PAS" evidence="24">
    <location>
        <begin position="412"/>
        <end position="455"/>
    </location>
</feature>
<dbReference type="SUPFAM" id="SSF52172">
    <property type="entry name" value="CheY-like"/>
    <property type="match status" value="1"/>
</dbReference>
<dbReference type="EMBL" id="CP031395">
    <property type="protein sequence ID" value="QBK03959.1"/>
    <property type="molecule type" value="Genomic_DNA"/>
</dbReference>
<dbReference type="Pfam" id="PF01627">
    <property type="entry name" value="Hpt"/>
    <property type="match status" value="1"/>
</dbReference>
<dbReference type="InterPro" id="IPR011006">
    <property type="entry name" value="CheY-like_superfamily"/>
</dbReference>
<keyword evidence="13" id="KW-0902">Two-component regulatory system</keyword>
<dbReference type="GO" id="GO:0005524">
    <property type="term" value="F:ATP binding"/>
    <property type="evidence" value="ECO:0007669"/>
    <property type="project" value="UniProtKB-KW"/>
</dbReference>
<dbReference type="Pfam" id="PF00072">
    <property type="entry name" value="Response_reg"/>
    <property type="match status" value="1"/>
</dbReference>
<evidence type="ECO:0000256" key="7">
    <source>
        <dbReference type="ARBA" id="ARBA00022692"/>
    </source>
</evidence>
<comment type="subunit">
    <text evidence="17">At low DSF concentrations, interacts with RpfF.</text>
</comment>
<dbReference type="GO" id="GO:0000155">
    <property type="term" value="F:phosphorelay sensor kinase activity"/>
    <property type="evidence" value="ECO:0007669"/>
    <property type="project" value="InterPro"/>
</dbReference>
<dbReference type="Gene3D" id="3.40.50.2300">
    <property type="match status" value="1"/>
</dbReference>
<evidence type="ECO:0000256" key="18">
    <source>
        <dbReference type="ARBA" id="ARBA00068150"/>
    </source>
</evidence>
<dbReference type="InterPro" id="IPR000700">
    <property type="entry name" value="PAS-assoc_C"/>
</dbReference>